<evidence type="ECO:0000259" key="13">
    <source>
        <dbReference type="PROSITE" id="PS51192"/>
    </source>
</evidence>
<keyword evidence="10 12" id="KW-0413">Isomerase</keyword>
<evidence type="ECO:0000313" key="16">
    <source>
        <dbReference type="Proteomes" id="UP000594059"/>
    </source>
</evidence>
<dbReference type="GO" id="GO:0008270">
    <property type="term" value="F:zinc ion binding"/>
    <property type="evidence" value="ECO:0007669"/>
    <property type="project" value="UniProtKB-UniRule"/>
</dbReference>
<dbReference type="InterPro" id="IPR001650">
    <property type="entry name" value="Helicase_C-like"/>
</dbReference>
<dbReference type="Gene3D" id="3.40.50.300">
    <property type="entry name" value="P-loop containing nucleotide triphosphate hydrolases"/>
    <property type="match status" value="2"/>
</dbReference>
<gene>
    <name evidence="12" type="primary">priA</name>
    <name evidence="15" type="ORF">INQ41_00995</name>
</gene>
<reference evidence="15 16" key="1">
    <citation type="submission" date="2020-10" db="EMBL/GenBank/DDBJ databases">
        <title>complete genome sequencing of Lysobacter sp. H21R20.</title>
        <authorList>
            <person name="Bae J.-W."/>
            <person name="Lee S.-Y."/>
        </authorList>
    </citation>
    <scope>NUCLEOTIDE SEQUENCE [LARGE SCALE GENOMIC DNA]</scope>
    <source>
        <strain evidence="15 16">H21R20</strain>
    </source>
</reference>
<evidence type="ECO:0000313" key="15">
    <source>
        <dbReference type="EMBL" id="QOW19694.1"/>
    </source>
</evidence>
<dbReference type="AlphaFoldDB" id="A0A7S6ZSQ1"/>
<dbReference type="Pfam" id="PF17764">
    <property type="entry name" value="PriA_3primeBD"/>
    <property type="match status" value="1"/>
</dbReference>
<evidence type="ECO:0000256" key="2">
    <source>
        <dbReference type="ARBA" id="ARBA00022705"/>
    </source>
</evidence>
<dbReference type="FunFam" id="3.40.1440.60:FF:000001">
    <property type="entry name" value="Primosomal protein N"/>
    <property type="match status" value="1"/>
</dbReference>
<dbReference type="RefSeq" id="WP_193985453.1">
    <property type="nucleotide sequence ID" value="NZ_CP063656.1"/>
</dbReference>
<dbReference type="GO" id="GO:1990077">
    <property type="term" value="C:primosome complex"/>
    <property type="evidence" value="ECO:0007669"/>
    <property type="project" value="UniProtKB-UniRule"/>
</dbReference>
<organism evidence="15 16">
    <name type="scientific">Novilysobacter ciconiae</name>
    <dbReference type="NCBI Taxonomy" id="2781022"/>
    <lineage>
        <taxon>Bacteria</taxon>
        <taxon>Pseudomonadati</taxon>
        <taxon>Pseudomonadota</taxon>
        <taxon>Gammaproteobacteria</taxon>
        <taxon>Lysobacterales</taxon>
        <taxon>Lysobacteraceae</taxon>
        <taxon>Novilysobacter</taxon>
    </lineage>
</organism>
<evidence type="ECO:0000256" key="5">
    <source>
        <dbReference type="ARBA" id="ARBA00022801"/>
    </source>
</evidence>
<dbReference type="EC" id="5.6.2.4" evidence="12"/>
<comment type="cofactor">
    <cofactor evidence="12">
        <name>Zn(2+)</name>
        <dbReference type="ChEBI" id="CHEBI:29105"/>
    </cofactor>
    <text evidence="12">Binds 2 zinc ions per subunit.</text>
</comment>
<dbReference type="FunFam" id="3.40.50.300:FF:000489">
    <property type="entry name" value="Primosome assembly protein PriA"/>
    <property type="match status" value="1"/>
</dbReference>
<dbReference type="InterPro" id="IPR027417">
    <property type="entry name" value="P-loop_NTPase"/>
</dbReference>
<dbReference type="Pfam" id="PF18074">
    <property type="entry name" value="PriA_C"/>
    <property type="match status" value="1"/>
</dbReference>
<comment type="catalytic activity">
    <reaction evidence="11 12">
        <text>ATP + H2O = ADP + phosphate + H(+)</text>
        <dbReference type="Rhea" id="RHEA:13065"/>
        <dbReference type="ChEBI" id="CHEBI:15377"/>
        <dbReference type="ChEBI" id="CHEBI:15378"/>
        <dbReference type="ChEBI" id="CHEBI:30616"/>
        <dbReference type="ChEBI" id="CHEBI:43474"/>
        <dbReference type="ChEBI" id="CHEBI:456216"/>
        <dbReference type="EC" id="5.6.2.4"/>
    </reaction>
</comment>
<keyword evidence="6 12" id="KW-0347">Helicase</keyword>
<feature type="domain" description="Helicase ATP-binding" evidence="13">
    <location>
        <begin position="221"/>
        <end position="387"/>
    </location>
</feature>
<feature type="binding site" evidence="12">
    <location>
        <position position="446"/>
    </location>
    <ligand>
        <name>Zn(2+)</name>
        <dbReference type="ChEBI" id="CHEBI:29105"/>
        <label>1</label>
    </ligand>
</feature>
<feature type="binding site" evidence="12">
    <location>
        <position position="455"/>
    </location>
    <ligand>
        <name>Zn(2+)</name>
        <dbReference type="ChEBI" id="CHEBI:29105"/>
        <label>2</label>
    </ligand>
</feature>
<evidence type="ECO:0000256" key="9">
    <source>
        <dbReference type="ARBA" id="ARBA00023125"/>
    </source>
</evidence>
<dbReference type="NCBIfam" id="NF004067">
    <property type="entry name" value="PRK05580.1-4"/>
    <property type="match status" value="1"/>
</dbReference>
<dbReference type="InterPro" id="IPR041236">
    <property type="entry name" value="PriA_C"/>
</dbReference>
<dbReference type="Pfam" id="PF00270">
    <property type="entry name" value="DEAD"/>
    <property type="match status" value="1"/>
</dbReference>
<comment type="function">
    <text evidence="12">Initiates the restart of stalled replication forks, which reloads the replicative helicase on sites other than the origin of replication. Recognizes and binds to abandoned replication forks and remodels them to uncover a helicase loading site. Promotes assembly of the primosome at these replication forks.</text>
</comment>
<evidence type="ECO:0000256" key="8">
    <source>
        <dbReference type="ARBA" id="ARBA00022840"/>
    </source>
</evidence>
<dbReference type="GO" id="GO:0003677">
    <property type="term" value="F:DNA binding"/>
    <property type="evidence" value="ECO:0007669"/>
    <property type="project" value="UniProtKB-UniRule"/>
</dbReference>
<dbReference type="KEGG" id="lcic:INQ41_00995"/>
<keyword evidence="9 12" id="KW-0238">DNA-binding</keyword>
<dbReference type="InterPro" id="IPR042115">
    <property type="entry name" value="PriA_3primeBD_sf"/>
</dbReference>
<dbReference type="Gene3D" id="3.40.1440.60">
    <property type="entry name" value="PriA, 3(prime) DNA-binding domain"/>
    <property type="match status" value="1"/>
</dbReference>
<dbReference type="InterPro" id="IPR041222">
    <property type="entry name" value="PriA_3primeBD"/>
</dbReference>
<dbReference type="GO" id="GO:0006302">
    <property type="term" value="P:double-strand break repair"/>
    <property type="evidence" value="ECO:0007669"/>
    <property type="project" value="InterPro"/>
</dbReference>
<dbReference type="Pfam" id="PF18319">
    <property type="entry name" value="Zn_ribbon_PriA"/>
    <property type="match status" value="1"/>
</dbReference>
<evidence type="ECO:0000256" key="4">
    <source>
        <dbReference type="ARBA" id="ARBA00022741"/>
    </source>
</evidence>
<dbReference type="PROSITE" id="PS51192">
    <property type="entry name" value="HELICASE_ATP_BIND_1"/>
    <property type="match status" value="1"/>
</dbReference>
<dbReference type="PANTHER" id="PTHR30580:SF0">
    <property type="entry name" value="PRIMOSOMAL PROTEIN N"/>
    <property type="match status" value="1"/>
</dbReference>
<comment type="subunit">
    <text evidence="12">Component of the replication restart primosome.</text>
</comment>
<protein>
    <recommendedName>
        <fullName evidence="12">Replication restart protein PriA</fullName>
    </recommendedName>
    <alternativeName>
        <fullName evidence="12">ATP-dependent DNA helicase PriA</fullName>
        <ecNumber evidence="12">5.6.2.4</ecNumber>
    </alternativeName>
    <alternativeName>
        <fullName evidence="12">DNA 3'-5' helicase PriA</fullName>
    </alternativeName>
</protein>
<dbReference type="Proteomes" id="UP000594059">
    <property type="component" value="Chromosome"/>
</dbReference>
<comment type="similarity">
    <text evidence="12">Belongs to the helicase family. PriA subfamily.</text>
</comment>
<accession>A0A7S6ZSQ1</accession>
<dbReference type="SMART" id="SM00487">
    <property type="entry name" value="DEXDc"/>
    <property type="match status" value="1"/>
</dbReference>
<feature type="binding site" evidence="12">
    <location>
        <position position="486"/>
    </location>
    <ligand>
        <name>Zn(2+)</name>
        <dbReference type="ChEBI" id="CHEBI:29105"/>
        <label>1</label>
    </ligand>
</feature>
<name>A0A7S6ZSQ1_9GAMM</name>
<dbReference type="SUPFAM" id="SSF52540">
    <property type="entry name" value="P-loop containing nucleoside triphosphate hydrolases"/>
    <property type="match status" value="1"/>
</dbReference>
<proteinExistence type="inferred from homology"/>
<evidence type="ECO:0000256" key="11">
    <source>
        <dbReference type="ARBA" id="ARBA00048988"/>
    </source>
</evidence>
<dbReference type="HAMAP" id="MF_00983">
    <property type="entry name" value="PriA"/>
    <property type="match status" value="1"/>
</dbReference>
<feature type="domain" description="Helicase C-terminal" evidence="14">
    <location>
        <begin position="481"/>
        <end position="637"/>
    </location>
</feature>
<dbReference type="GO" id="GO:0006269">
    <property type="term" value="P:DNA replication, synthesis of primer"/>
    <property type="evidence" value="ECO:0007669"/>
    <property type="project" value="UniProtKB-KW"/>
</dbReference>
<dbReference type="GO" id="GO:0016787">
    <property type="term" value="F:hydrolase activity"/>
    <property type="evidence" value="ECO:0007669"/>
    <property type="project" value="UniProtKB-KW"/>
</dbReference>
<evidence type="ECO:0000256" key="12">
    <source>
        <dbReference type="HAMAP-Rule" id="MF_00983"/>
    </source>
</evidence>
<keyword evidence="8 12" id="KW-0067">ATP-binding</keyword>
<dbReference type="InterPro" id="IPR040498">
    <property type="entry name" value="PriA_CRR"/>
</dbReference>
<evidence type="ECO:0000256" key="10">
    <source>
        <dbReference type="ARBA" id="ARBA00023235"/>
    </source>
</evidence>
<dbReference type="GO" id="GO:0006270">
    <property type="term" value="P:DNA replication initiation"/>
    <property type="evidence" value="ECO:0007669"/>
    <property type="project" value="TreeGrafter"/>
</dbReference>
<feature type="binding site" evidence="12">
    <location>
        <position position="476"/>
    </location>
    <ligand>
        <name>Zn(2+)</name>
        <dbReference type="ChEBI" id="CHEBI:29105"/>
        <label>2</label>
    </ligand>
</feature>
<dbReference type="CDD" id="cd17929">
    <property type="entry name" value="DEXHc_priA"/>
    <property type="match status" value="1"/>
</dbReference>
<sequence>MPDRRPENRLLRVAVPVPLPRLFDYLPADDGGHVQVGSRVRVPFGSRELVGVVVELPAIADVDTASLKPALEILDDQPLFAGELFDSLQWLGRYTHAPIGEIFATALPGPLRRGEPLPDTHDWAWRMTAAGHAGLADMRPGRPRLLAERLQGGAVNEAYLGPDEADQDDATGAGAWRAAARTLAQRGLAERIAVPPSQAAPAPRQGPQLHAEQQLAVDAVLAARHHFAPFLLNGVTGSGKTEVYLHAIGDCLARGKQALVLVPEIGLTPQLLGRFRARLGVPVHALHSGLSDGERTRTWAACLRGEARVVVGTRSAVFLPLPDAGLIVIDEEHDGSFKQLDGIRYHARDFALVRARALDVPILLGSATPSLESLQNAVGGRYAHLRLTRRAGNARPPAVRVLDVRKRPLQAGLSPELLDAVAAALDADGQVLVFKNRRGYAPVLLCHDCGWSAQCRQCDAAMTVHAGGRRLQCHHCGARRPTPNACPDCGGLALQSQGAGTERIEEFLRERFPDVPVLRIDRGTTSRRDALETHLARFGDTRGILVGTQMLAKGHDLPNLTLVAVVGIDEGLFSADFRAPEKLAQLLIQVAGRAGRADRAGQVVLQTHHPEHPLLDSLLNGGYGAFASIELEQREAAVFPPFAHLAMFRAEAKQVELADAFLLLVRRALEDADRTLRAAAAPALELSGPLPAPMPRRAGYQRSQLLLSATARARLHRVLQQALPVIRASAEARRVRWSLDVDPVDLY</sequence>
<dbReference type="GO" id="GO:0006310">
    <property type="term" value="P:DNA recombination"/>
    <property type="evidence" value="ECO:0007669"/>
    <property type="project" value="InterPro"/>
</dbReference>
<keyword evidence="5 12" id="KW-0378">Hydrolase</keyword>
<dbReference type="InterPro" id="IPR011545">
    <property type="entry name" value="DEAD/DEAH_box_helicase_dom"/>
</dbReference>
<feature type="binding site" evidence="12">
    <location>
        <position position="458"/>
    </location>
    <ligand>
        <name>Zn(2+)</name>
        <dbReference type="ChEBI" id="CHEBI:29105"/>
        <label>2</label>
    </ligand>
</feature>
<dbReference type="Pfam" id="PF00271">
    <property type="entry name" value="Helicase_C"/>
    <property type="match status" value="1"/>
</dbReference>
<feature type="binding site" evidence="12">
    <location>
        <position position="473"/>
    </location>
    <ligand>
        <name>Zn(2+)</name>
        <dbReference type="ChEBI" id="CHEBI:29105"/>
        <label>2</label>
    </ligand>
</feature>
<keyword evidence="3 12" id="KW-0479">Metal-binding</keyword>
<dbReference type="PANTHER" id="PTHR30580">
    <property type="entry name" value="PRIMOSOMAL PROTEIN N"/>
    <property type="match status" value="1"/>
</dbReference>
<feature type="binding site" evidence="12">
    <location>
        <position position="489"/>
    </location>
    <ligand>
        <name>Zn(2+)</name>
        <dbReference type="ChEBI" id="CHEBI:29105"/>
        <label>1</label>
    </ligand>
</feature>
<evidence type="ECO:0000256" key="6">
    <source>
        <dbReference type="ARBA" id="ARBA00022806"/>
    </source>
</evidence>
<evidence type="ECO:0000256" key="7">
    <source>
        <dbReference type="ARBA" id="ARBA00022833"/>
    </source>
</evidence>
<dbReference type="PROSITE" id="PS51194">
    <property type="entry name" value="HELICASE_CTER"/>
    <property type="match status" value="1"/>
</dbReference>
<dbReference type="GO" id="GO:0043138">
    <property type="term" value="F:3'-5' DNA helicase activity"/>
    <property type="evidence" value="ECO:0007669"/>
    <property type="project" value="UniProtKB-EC"/>
</dbReference>
<keyword evidence="2 12" id="KW-0235">DNA replication</keyword>
<dbReference type="EMBL" id="CP063656">
    <property type="protein sequence ID" value="QOW19694.1"/>
    <property type="molecule type" value="Genomic_DNA"/>
</dbReference>
<dbReference type="NCBIfam" id="TIGR00595">
    <property type="entry name" value="priA"/>
    <property type="match status" value="1"/>
</dbReference>
<dbReference type="CDD" id="cd18804">
    <property type="entry name" value="SF2_C_priA"/>
    <property type="match status" value="1"/>
</dbReference>
<dbReference type="GO" id="GO:0005524">
    <property type="term" value="F:ATP binding"/>
    <property type="evidence" value="ECO:0007669"/>
    <property type="project" value="UniProtKB-UniRule"/>
</dbReference>
<keyword evidence="16" id="KW-1185">Reference proteome</keyword>
<keyword evidence="4 12" id="KW-0547">Nucleotide-binding</keyword>
<dbReference type="InterPro" id="IPR005259">
    <property type="entry name" value="PriA"/>
</dbReference>
<evidence type="ECO:0000256" key="1">
    <source>
        <dbReference type="ARBA" id="ARBA00022515"/>
    </source>
</evidence>
<keyword evidence="7 12" id="KW-0862">Zinc</keyword>
<comment type="catalytic activity">
    <reaction evidence="12">
        <text>Couples ATP hydrolysis with the unwinding of duplex DNA by translocating in the 3'-5' direction.</text>
        <dbReference type="EC" id="5.6.2.4"/>
    </reaction>
</comment>
<evidence type="ECO:0000259" key="14">
    <source>
        <dbReference type="PROSITE" id="PS51194"/>
    </source>
</evidence>
<dbReference type="InterPro" id="IPR014001">
    <property type="entry name" value="Helicase_ATP-bd"/>
</dbReference>
<evidence type="ECO:0000256" key="3">
    <source>
        <dbReference type="ARBA" id="ARBA00022723"/>
    </source>
</evidence>
<dbReference type="SMART" id="SM00490">
    <property type="entry name" value="HELICc"/>
    <property type="match status" value="1"/>
</dbReference>
<feature type="binding site" evidence="12">
    <location>
        <position position="449"/>
    </location>
    <ligand>
        <name>Zn(2+)</name>
        <dbReference type="ChEBI" id="CHEBI:29105"/>
        <label>1</label>
    </ligand>
</feature>
<keyword evidence="1 12" id="KW-0639">Primosome</keyword>